<evidence type="ECO:0000256" key="6">
    <source>
        <dbReference type="ARBA" id="ARBA00022741"/>
    </source>
</evidence>
<dbReference type="OrthoDB" id="9809356at2"/>
<sequence>MTSTSLAHAEIDRLLARLPKGYDLSLDRIRVISSALGDPHLRLPPTIHVAGTNGKGSTSAFARAILEADSRSVHVHTSPHLVSWHERYRLGCAGEPGRLVPDDVLAAAVRRVAETAGDMKITVFEILTAVTFLLFSEHPADVAVVEVGLGGRFDATNLIEQPAVSVITPISLDHQSYLGDSVELIAAEKAGIIKPNTPLVVGQQAEPIALEVIRRIADRNNAPVSAYGQEFFAFEERGRLVYQDDDGLLDLPLPRLAGRHQISNAATAIAALRKGGFNPSDRAIETGMGSVDWPGRLQKITSGALFDAVVEGGELWIDGGHNPGAGAAISEVFAGLEERVSRPLFLICGMLNTKDPTGFFEAFSGIARRVLTVPLATTDAGIDPNELADFALDTGLDAEATGSIEEAIALVSTHWAVSPAPRFLICGSLYLVGEALERSGLAPR</sequence>
<dbReference type="UniPathway" id="UPA00077">
    <property type="reaction ID" value="UER00157"/>
</dbReference>
<organism evidence="12 13">
    <name type="scientific">Fulvimarina endophytica</name>
    <dbReference type="NCBI Taxonomy" id="2293836"/>
    <lineage>
        <taxon>Bacteria</taxon>
        <taxon>Pseudomonadati</taxon>
        <taxon>Pseudomonadota</taxon>
        <taxon>Alphaproteobacteria</taxon>
        <taxon>Hyphomicrobiales</taxon>
        <taxon>Aurantimonadaceae</taxon>
        <taxon>Fulvimarina</taxon>
    </lineage>
</organism>
<comment type="catalytic activity">
    <reaction evidence="9">
        <text>(6S)-5,6,7,8-tetrahydrofolyl-(gamma-L-Glu)(n) + L-glutamate + ATP = (6S)-5,6,7,8-tetrahydrofolyl-(gamma-L-Glu)(n+1) + ADP + phosphate + H(+)</text>
        <dbReference type="Rhea" id="RHEA:10580"/>
        <dbReference type="Rhea" id="RHEA-COMP:14738"/>
        <dbReference type="Rhea" id="RHEA-COMP:14740"/>
        <dbReference type="ChEBI" id="CHEBI:15378"/>
        <dbReference type="ChEBI" id="CHEBI:29985"/>
        <dbReference type="ChEBI" id="CHEBI:30616"/>
        <dbReference type="ChEBI" id="CHEBI:43474"/>
        <dbReference type="ChEBI" id="CHEBI:141005"/>
        <dbReference type="ChEBI" id="CHEBI:456216"/>
        <dbReference type="EC" id="6.3.2.17"/>
    </reaction>
</comment>
<evidence type="ECO:0000256" key="7">
    <source>
        <dbReference type="ARBA" id="ARBA00022840"/>
    </source>
</evidence>
<dbReference type="FunFam" id="3.40.1190.10:FF:000011">
    <property type="entry name" value="Folylpolyglutamate synthase/dihydrofolate synthase"/>
    <property type="match status" value="1"/>
</dbReference>
<dbReference type="Proteomes" id="UP000264310">
    <property type="component" value="Unassembled WGS sequence"/>
</dbReference>
<evidence type="ECO:0000313" key="12">
    <source>
        <dbReference type="EMBL" id="RFC63029.1"/>
    </source>
</evidence>
<accession>A0A371X1E2</accession>
<evidence type="ECO:0000313" key="13">
    <source>
        <dbReference type="Proteomes" id="UP000264310"/>
    </source>
</evidence>
<dbReference type="SUPFAM" id="SSF53623">
    <property type="entry name" value="MurD-like peptide ligases, catalytic domain"/>
    <property type="match status" value="1"/>
</dbReference>
<evidence type="ECO:0000256" key="3">
    <source>
        <dbReference type="ARBA" id="ARBA00013025"/>
    </source>
</evidence>
<dbReference type="EMBL" id="QURL01000005">
    <property type="protein sequence ID" value="RFC63029.1"/>
    <property type="molecule type" value="Genomic_DNA"/>
</dbReference>
<keyword evidence="8" id="KW-0460">Magnesium</keyword>
<protein>
    <recommendedName>
        <fullName evidence="3">tetrahydrofolate synthase</fullName>
        <ecNumber evidence="3">6.3.2.17</ecNumber>
    </recommendedName>
</protein>
<evidence type="ECO:0000259" key="11">
    <source>
        <dbReference type="Pfam" id="PF08245"/>
    </source>
</evidence>
<keyword evidence="4 10" id="KW-0436">Ligase</keyword>
<keyword evidence="6 10" id="KW-0547">Nucleotide-binding</keyword>
<comment type="similarity">
    <text evidence="2 10">Belongs to the folylpolyglutamate synthase family.</text>
</comment>
<evidence type="ECO:0000256" key="5">
    <source>
        <dbReference type="ARBA" id="ARBA00022723"/>
    </source>
</evidence>
<dbReference type="PANTHER" id="PTHR11136">
    <property type="entry name" value="FOLYLPOLYGLUTAMATE SYNTHASE-RELATED"/>
    <property type="match status" value="1"/>
</dbReference>
<keyword evidence="7 10" id="KW-0067">ATP-binding</keyword>
<keyword evidence="5" id="KW-0479">Metal-binding</keyword>
<evidence type="ECO:0000256" key="4">
    <source>
        <dbReference type="ARBA" id="ARBA00022598"/>
    </source>
</evidence>
<dbReference type="GO" id="GO:0008841">
    <property type="term" value="F:dihydrofolate synthase activity"/>
    <property type="evidence" value="ECO:0007669"/>
    <property type="project" value="TreeGrafter"/>
</dbReference>
<dbReference type="SUPFAM" id="SSF53244">
    <property type="entry name" value="MurD-like peptide ligases, peptide-binding domain"/>
    <property type="match status" value="1"/>
</dbReference>
<comment type="caution">
    <text evidence="12">The sequence shown here is derived from an EMBL/GenBank/DDBJ whole genome shotgun (WGS) entry which is preliminary data.</text>
</comment>
<evidence type="ECO:0000256" key="1">
    <source>
        <dbReference type="ARBA" id="ARBA00001946"/>
    </source>
</evidence>
<evidence type="ECO:0000256" key="10">
    <source>
        <dbReference type="PIRNR" id="PIRNR001563"/>
    </source>
</evidence>
<dbReference type="InterPro" id="IPR036565">
    <property type="entry name" value="Mur-like_cat_sf"/>
</dbReference>
<evidence type="ECO:0000256" key="8">
    <source>
        <dbReference type="ARBA" id="ARBA00022842"/>
    </source>
</evidence>
<dbReference type="Gene3D" id="3.40.1190.10">
    <property type="entry name" value="Mur-like, catalytic domain"/>
    <property type="match status" value="1"/>
</dbReference>
<dbReference type="GO" id="GO:0004326">
    <property type="term" value="F:tetrahydrofolylpolyglutamate synthase activity"/>
    <property type="evidence" value="ECO:0007669"/>
    <property type="project" value="UniProtKB-EC"/>
</dbReference>
<keyword evidence="13" id="KW-1185">Reference proteome</keyword>
<dbReference type="GO" id="GO:0046872">
    <property type="term" value="F:metal ion binding"/>
    <property type="evidence" value="ECO:0007669"/>
    <property type="project" value="UniProtKB-KW"/>
</dbReference>
<dbReference type="PIRSF" id="PIRSF001563">
    <property type="entry name" value="Folylpolyglu_synth"/>
    <property type="match status" value="1"/>
</dbReference>
<dbReference type="Gene3D" id="3.90.190.20">
    <property type="entry name" value="Mur ligase, C-terminal domain"/>
    <property type="match status" value="1"/>
</dbReference>
<dbReference type="NCBIfam" id="TIGR01499">
    <property type="entry name" value="folC"/>
    <property type="match status" value="1"/>
</dbReference>
<dbReference type="PANTHER" id="PTHR11136:SF0">
    <property type="entry name" value="DIHYDROFOLATE SYNTHETASE-RELATED"/>
    <property type="match status" value="1"/>
</dbReference>
<dbReference type="RefSeq" id="WP_116683847.1">
    <property type="nucleotide sequence ID" value="NZ_QURL01000005.1"/>
</dbReference>
<dbReference type="GO" id="GO:0005737">
    <property type="term" value="C:cytoplasm"/>
    <property type="evidence" value="ECO:0007669"/>
    <property type="project" value="TreeGrafter"/>
</dbReference>
<dbReference type="InterPro" id="IPR013221">
    <property type="entry name" value="Mur_ligase_cen"/>
</dbReference>
<dbReference type="InterPro" id="IPR018109">
    <property type="entry name" value="Folylpolyglutamate_synth_CS"/>
</dbReference>
<gene>
    <name evidence="12" type="ORF">DYI37_13870</name>
</gene>
<feature type="domain" description="Mur ligase central" evidence="11">
    <location>
        <begin position="49"/>
        <end position="271"/>
    </location>
</feature>
<dbReference type="GO" id="GO:0046654">
    <property type="term" value="P:tetrahydrofolate biosynthetic process"/>
    <property type="evidence" value="ECO:0007669"/>
    <property type="project" value="UniProtKB-UniPathway"/>
</dbReference>
<evidence type="ECO:0000256" key="9">
    <source>
        <dbReference type="ARBA" id="ARBA00047493"/>
    </source>
</evidence>
<evidence type="ECO:0000256" key="2">
    <source>
        <dbReference type="ARBA" id="ARBA00008276"/>
    </source>
</evidence>
<dbReference type="InterPro" id="IPR036615">
    <property type="entry name" value="Mur_ligase_C_dom_sf"/>
</dbReference>
<dbReference type="AlphaFoldDB" id="A0A371X1E2"/>
<dbReference type="PROSITE" id="PS01012">
    <property type="entry name" value="FOLYLPOLYGLU_SYNT_2"/>
    <property type="match status" value="1"/>
</dbReference>
<comment type="cofactor">
    <cofactor evidence="1">
        <name>Mg(2+)</name>
        <dbReference type="ChEBI" id="CHEBI:18420"/>
    </cofactor>
</comment>
<dbReference type="InterPro" id="IPR001645">
    <property type="entry name" value="Folylpolyglutamate_synth"/>
</dbReference>
<proteinExistence type="inferred from homology"/>
<reference evidence="12 13" key="1">
    <citation type="submission" date="2018-08" db="EMBL/GenBank/DDBJ databases">
        <title>Fulvimarina sp. 85, whole genome shotgun sequence.</title>
        <authorList>
            <person name="Tuo L."/>
        </authorList>
    </citation>
    <scope>NUCLEOTIDE SEQUENCE [LARGE SCALE GENOMIC DNA]</scope>
    <source>
        <strain evidence="12 13">85</strain>
    </source>
</reference>
<dbReference type="GO" id="GO:0005524">
    <property type="term" value="F:ATP binding"/>
    <property type="evidence" value="ECO:0007669"/>
    <property type="project" value="UniProtKB-KW"/>
</dbReference>
<name>A0A371X1E2_9HYPH</name>
<dbReference type="EC" id="6.3.2.17" evidence="3"/>
<dbReference type="Pfam" id="PF08245">
    <property type="entry name" value="Mur_ligase_M"/>
    <property type="match status" value="1"/>
</dbReference>